<keyword evidence="16 24" id="KW-0443">Lipid metabolism</keyword>
<feature type="binding site" evidence="22">
    <location>
        <position position="75"/>
    </location>
    <ligand>
        <name>ATP</name>
        <dbReference type="ChEBI" id="CHEBI:30616"/>
    </ligand>
</feature>
<evidence type="ECO:0000256" key="16">
    <source>
        <dbReference type="ARBA" id="ARBA00023098"/>
    </source>
</evidence>
<evidence type="ECO:0000256" key="17">
    <source>
        <dbReference type="ARBA" id="ARBA00023136"/>
    </source>
</evidence>
<dbReference type="AlphaFoldDB" id="A0A4R2T2Q7"/>
<evidence type="ECO:0000256" key="24">
    <source>
        <dbReference type="RuleBase" id="RU363065"/>
    </source>
</evidence>
<evidence type="ECO:0000256" key="5">
    <source>
        <dbReference type="ARBA" id="ARBA00022475"/>
    </source>
</evidence>
<comment type="function">
    <text evidence="24">Catalyzes the ATP-dependent phosphorylation of sn-l,2-diacylglycerol (DAG) to phosphatidic acid. Involved in the recycling of diacylglycerol produced as a by-product during membrane-derived oligosaccharide (MDO) biosynthesis.</text>
</comment>
<protein>
    <recommendedName>
        <fullName evidence="4 24">Diacylglycerol kinase</fullName>
        <ecNumber evidence="3 24">2.7.1.107</ecNumber>
    </recommendedName>
</protein>
<dbReference type="InterPro" id="IPR033718">
    <property type="entry name" value="DAGK_prok"/>
</dbReference>
<dbReference type="CDD" id="cd14264">
    <property type="entry name" value="DAGK_IM"/>
    <property type="match status" value="1"/>
</dbReference>
<dbReference type="Pfam" id="PF01219">
    <property type="entry name" value="DAGK_prokar"/>
    <property type="match status" value="1"/>
</dbReference>
<feature type="binding site" evidence="22">
    <location>
        <begin position="93"/>
        <end position="94"/>
    </location>
    <ligand>
        <name>ATP</name>
        <dbReference type="ChEBI" id="CHEBI:30616"/>
    </ligand>
</feature>
<dbReference type="GO" id="GO:0046872">
    <property type="term" value="F:metal ion binding"/>
    <property type="evidence" value="ECO:0007669"/>
    <property type="project" value="UniProtKB-KW"/>
</dbReference>
<feature type="binding site" evidence="22">
    <location>
        <position position="16"/>
    </location>
    <ligand>
        <name>ATP</name>
        <dbReference type="ChEBI" id="CHEBI:30616"/>
    </ligand>
</feature>
<dbReference type="Gene3D" id="1.10.287.3610">
    <property type="match status" value="1"/>
</dbReference>
<evidence type="ECO:0000256" key="8">
    <source>
        <dbReference type="ARBA" id="ARBA00022679"/>
    </source>
</evidence>
<dbReference type="EMBL" id="SLYB01000005">
    <property type="protein sequence ID" value="TCP96245.1"/>
    <property type="molecule type" value="Genomic_DNA"/>
</dbReference>
<keyword evidence="6" id="KW-0444">Lipid biosynthesis</keyword>
<dbReference type="InterPro" id="IPR000829">
    <property type="entry name" value="DAGK"/>
</dbReference>
<comment type="subcellular location">
    <subcellularLocation>
        <location evidence="1 24">Cell inner membrane</location>
        <topology evidence="1 24">Multi-pass membrane protein</topology>
    </subcellularLocation>
</comment>
<feature type="binding site" evidence="21">
    <location>
        <position position="68"/>
    </location>
    <ligand>
        <name>substrate</name>
    </ligand>
</feature>
<evidence type="ECO:0000256" key="14">
    <source>
        <dbReference type="ARBA" id="ARBA00022842"/>
    </source>
</evidence>
<keyword evidence="10 23" id="KW-0479">Metal-binding</keyword>
<accession>A0A4R2T2Q7</accession>
<evidence type="ECO:0000256" key="2">
    <source>
        <dbReference type="ARBA" id="ARBA00005967"/>
    </source>
</evidence>
<comment type="similarity">
    <text evidence="2 24">Belongs to the bacterial diacylglycerol kinase family.</text>
</comment>
<gene>
    <name evidence="25" type="ORF">EDC44_10566</name>
</gene>
<dbReference type="GO" id="GO:0004143">
    <property type="term" value="F:ATP-dependent diacylglycerol kinase activity"/>
    <property type="evidence" value="ECO:0007669"/>
    <property type="project" value="UniProtKB-EC"/>
</dbReference>
<feature type="binding site" evidence="23">
    <location>
        <position position="27"/>
    </location>
    <ligand>
        <name>a divalent metal cation</name>
        <dbReference type="ChEBI" id="CHEBI:60240"/>
    </ligand>
</feature>
<keyword evidence="8 24" id="KW-0808">Transferase</keyword>
<comment type="caution">
    <text evidence="25">The sequence shown here is derived from an EMBL/GenBank/DDBJ whole genome shotgun (WGS) entry which is preliminary data.</text>
</comment>
<feature type="active site" description="Proton acceptor" evidence="20">
    <location>
        <position position="68"/>
    </location>
</feature>
<evidence type="ECO:0000256" key="10">
    <source>
        <dbReference type="ARBA" id="ARBA00022723"/>
    </source>
</evidence>
<feature type="binding site" evidence="23">
    <location>
        <position position="75"/>
    </location>
    <ligand>
        <name>a divalent metal cation</name>
        <dbReference type="ChEBI" id="CHEBI:60240"/>
    </ligand>
</feature>
<dbReference type="GO" id="GO:0006654">
    <property type="term" value="P:phosphatidic acid biosynthetic process"/>
    <property type="evidence" value="ECO:0007669"/>
    <property type="project" value="InterPro"/>
</dbReference>
<evidence type="ECO:0000256" key="11">
    <source>
        <dbReference type="ARBA" id="ARBA00022741"/>
    </source>
</evidence>
<comment type="catalytic activity">
    <reaction evidence="24">
        <text>a 1,2-diacyl-sn-glycerol + ATP = a 1,2-diacyl-sn-glycero-3-phosphate + ADP + H(+)</text>
        <dbReference type="Rhea" id="RHEA:10272"/>
        <dbReference type="ChEBI" id="CHEBI:15378"/>
        <dbReference type="ChEBI" id="CHEBI:17815"/>
        <dbReference type="ChEBI" id="CHEBI:30616"/>
        <dbReference type="ChEBI" id="CHEBI:58608"/>
        <dbReference type="ChEBI" id="CHEBI:456216"/>
        <dbReference type="EC" id="2.7.1.107"/>
    </reaction>
</comment>
<feature type="binding site" evidence="22">
    <location>
        <begin position="84"/>
        <end position="86"/>
    </location>
    <ligand>
        <name>ATP</name>
        <dbReference type="ChEBI" id="CHEBI:30616"/>
    </ligand>
</feature>
<feature type="transmembrane region" description="Helical" evidence="24">
    <location>
        <begin position="29"/>
        <end position="48"/>
    </location>
</feature>
<evidence type="ECO:0000256" key="23">
    <source>
        <dbReference type="PIRSR" id="PIRSR600829-4"/>
    </source>
</evidence>
<dbReference type="GO" id="GO:0005886">
    <property type="term" value="C:plasma membrane"/>
    <property type="evidence" value="ECO:0007669"/>
    <property type="project" value="UniProtKB-SubCell"/>
</dbReference>
<keyword evidence="7 24" id="KW-0997">Cell inner membrane</keyword>
<keyword evidence="9 24" id="KW-0812">Transmembrane</keyword>
<evidence type="ECO:0000313" key="25">
    <source>
        <dbReference type="EMBL" id="TCP96245.1"/>
    </source>
</evidence>
<dbReference type="EC" id="2.7.1.107" evidence="3 24"/>
<keyword evidence="17 24" id="KW-0472">Membrane</keyword>
<evidence type="ECO:0000256" key="13">
    <source>
        <dbReference type="ARBA" id="ARBA00022840"/>
    </source>
</evidence>
<evidence type="ECO:0000256" key="1">
    <source>
        <dbReference type="ARBA" id="ARBA00004429"/>
    </source>
</evidence>
<dbReference type="OrthoDB" id="9796011at2"/>
<evidence type="ECO:0000256" key="3">
    <source>
        <dbReference type="ARBA" id="ARBA00012133"/>
    </source>
</evidence>
<proteinExistence type="inferred from homology"/>
<feature type="binding site" evidence="21">
    <location>
        <begin position="29"/>
        <end position="33"/>
    </location>
    <ligand>
        <name>substrate</name>
    </ligand>
</feature>
<evidence type="ECO:0000256" key="9">
    <source>
        <dbReference type="ARBA" id="ARBA00022692"/>
    </source>
</evidence>
<keyword evidence="26" id="KW-1185">Reference proteome</keyword>
<feature type="transmembrane region" description="Helical" evidence="24">
    <location>
        <begin position="54"/>
        <end position="74"/>
    </location>
</feature>
<evidence type="ECO:0000256" key="6">
    <source>
        <dbReference type="ARBA" id="ARBA00022516"/>
    </source>
</evidence>
<evidence type="ECO:0000313" key="26">
    <source>
        <dbReference type="Proteomes" id="UP000295763"/>
    </source>
</evidence>
<evidence type="ECO:0000256" key="15">
    <source>
        <dbReference type="ARBA" id="ARBA00022989"/>
    </source>
</evidence>
<feature type="transmembrane region" description="Helical" evidence="24">
    <location>
        <begin position="95"/>
        <end position="116"/>
    </location>
</feature>
<evidence type="ECO:0000256" key="20">
    <source>
        <dbReference type="PIRSR" id="PIRSR600829-1"/>
    </source>
</evidence>
<feature type="binding site" evidence="21">
    <location>
        <position position="97"/>
    </location>
    <ligand>
        <name>substrate</name>
    </ligand>
</feature>
<sequence>MEKHTGIKHVFKAAQYSMQGLKAASKETAFQHELLLAVIMLPLAFWLGKSNVEIALLVGTALMVLVVELLNSAIESVVDRIGIERHELSGRAKDMGSAAVFVAMVICLLVWGIVIFL</sequence>
<dbReference type="InterPro" id="IPR036945">
    <property type="entry name" value="DAGK_sf"/>
</dbReference>
<dbReference type="Proteomes" id="UP000295763">
    <property type="component" value="Unassembled WGS sequence"/>
</dbReference>
<keyword evidence="11 22" id="KW-0547">Nucleotide-binding</keyword>
<dbReference type="PANTHER" id="PTHR34299">
    <property type="entry name" value="DIACYLGLYCEROL KINASE"/>
    <property type="match status" value="1"/>
</dbReference>
<feature type="binding site" evidence="22">
    <location>
        <position position="27"/>
    </location>
    <ligand>
        <name>ATP</name>
        <dbReference type="ChEBI" id="CHEBI:30616"/>
    </ligand>
</feature>
<name>A0A4R2T2Q7_9PAST</name>
<evidence type="ECO:0000256" key="12">
    <source>
        <dbReference type="ARBA" id="ARBA00022777"/>
    </source>
</evidence>
<evidence type="ECO:0000256" key="19">
    <source>
        <dbReference type="ARBA" id="ARBA00023264"/>
    </source>
</evidence>
<keyword evidence="19 24" id="KW-1208">Phospholipid metabolism</keyword>
<keyword evidence="5" id="KW-1003">Cell membrane</keyword>
<comment type="cofactor">
    <cofactor evidence="23">
        <name>Mg(2+)</name>
        <dbReference type="ChEBI" id="CHEBI:18420"/>
    </cofactor>
    <text evidence="23">Mn(2+), Zn(2+), Cd(2+) and Co(2+) support activity to lesser extents.</text>
</comment>
<keyword evidence="14 23" id="KW-0460">Magnesium</keyword>
<keyword evidence="13 22" id="KW-0067">ATP-binding</keyword>
<evidence type="ECO:0000256" key="4">
    <source>
        <dbReference type="ARBA" id="ARBA00017575"/>
    </source>
</evidence>
<evidence type="ECO:0000256" key="18">
    <source>
        <dbReference type="ARBA" id="ARBA00023209"/>
    </source>
</evidence>
<keyword evidence="12 24" id="KW-0418">Kinase</keyword>
<organism evidence="25 26">
    <name type="scientific">Cricetibacter osteomyelitidis</name>
    <dbReference type="NCBI Taxonomy" id="1521931"/>
    <lineage>
        <taxon>Bacteria</taxon>
        <taxon>Pseudomonadati</taxon>
        <taxon>Pseudomonadota</taxon>
        <taxon>Gammaproteobacteria</taxon>
        <taxon>Pasteurellales</taxon>
        <taxon>Pasteurellaceae</taxon>
        <taxon>Cricetibacter</taxon>
    </lineage>
</organism>
<keyword evidence="15 24" id="KW-1133">Transmembrane helix</keyword>
<evidence type="ECO:0000256" key="7">
    <source>
        <dbReference type="ARBA" id="ARBA00022519"/>
    </source>
</evidence>
<dbReference type="PROSITE" id="PS01069">
    <property type="entry name" value="DAGK_PROKAR"/>
    <property type="match status" value="1"/>
</dbReference>
<dbReference type="GO" id="GO:0005524">
    <property type="term" value="F:ATP binding"/>
    <property type="evidence" value="ECO:0007669"/>
    <property type="project" value="UniProtKB-KW"/>
</dbReference>
<reference evidence="25 26" key="1">
    <citation type="submission" date="2019-03" db="EMBL/GenBank/DDBJ databases">
        <title>Genomic Encyclopedia of Type Strains, Phase IV (KMG-IV): sequencing the most valuable type-strain genomes for metagenomic binning, comparative biology and taxonomic classification.</title>
        <authorList>
            <person name="Goeker M."/>
        </authorList>
    </citation>
    <scope>NUCLEOTIDE SEQUENCE [LARGE SCALE GENOMIC DNA]</scope>
    <source>
        <strain evidence="25 26">DSM 28404</strain>
    </source>
</reference>
<keyword evidence="18" id="KW-0594">Phospholipid biosynthesis</keyword>
<dbReference type="RefSeq" id="WP_131975528.1">
    <property type="nucleotide sequence ID" value="NZ_SLYB01000005.1"/>
</dbReference>
<evidence type="ECO:0000256" key="21">
    <source>
        <dbReference type="PIRSR" id="PIRSR600829-2"/>
    </source>
</evidence>
<evidence type="ECO:0000256" key="22">
    <source>
        <dbReference type="PIRSR" id="PIRSR600829-3"/>
    </source>
</evidence>
<dbReference type="PANTHER" id="PTHR34299:SF1">
    <property type="entry name" value="DIACYLGLYCEROL KINASE"/>
    <property type="match status" value="1"/>
</dbReference>